<dbReference type="Proteomes" id="UP001295423">
    <property type="component" value="Unassembled WGS sequence"/>
</dbReference>
<keyword evidence="3" id="KW-1185">Reference proteome</keyword>
<gene>
    <name evidence="1" type="ORF">CYCCA115_LOCUS5279</name>
    <name evidence="2" type="ORF">CYCCA115_LOCUS5280</name>
</gene>
<accession>A0AAD2CK28</accession>
<name>A0AAD2CK28_9STRA</name>
<evidence type="ECO:0000313" key="2">
    <source>
        <dbReference type="EMBL" id="CAJ1936617.1"/>
    </source>
</evidence>
<organism evidence="1 3">
    <name type="scientific">Cylindrotheca closterium</name>
    <dbReference type="NCBI Taxonomy" id="2856"/>
    <lineage>
        <taxon>Eukaryota</taxon>
        <taxon>Sar</taxon>
        <taxon>Stramenopiles</taxon>
        <taxon>Ochrophyta</taxon>
        <taxon>Bacillariophyta</taxon>
        <taxon>Bacillariophyceae</taxon>
        <taxon>Bacillariophycidae</taxon>
        <taxon>Bacillariales</taxon>
        <taxon>Bacillariaceae</taxon>
        <taxon>Cylindrotheca</taxon>
    </lineage>
</organism>
<dbReference type="EMBL" id="CAKOGP040000557">
    <property type="protein sequence ID" value="CAJ1936617.1"/>
    <property type="molecule type" value="Genomic_DNA"/>
</dbReference>
<evidence type="ECO:0000313" key="3">
    <source>
        <dbReference type="Proteomes" id="UP001295423"/>
    </source>
</evidence>
<evidence type="ECO:0000313" key="1">
    <source>
        <dbReference type="EMBL" id="CAJ1936615.1"/>
    </source>
</evidence>
<reference evidence="1" key="1">
    <citation type="submission" date="2023-08" db="EMBL/GenBank/DDBJ databases">
        <authorList>
            <person name="Audoor S."/>
            <person name="Bilcke G."/>
        </authorList>
    </citation>
    <scope>NUCLEOTIDE SEQUENCE</scope>
</reference>
<comment type="caution">
    <text evidence="1">The sequence shown here is derived from an EMBL/GenBank/DDBJ whole genome shotgun (WGS) entry which is preliminary data.</text>
</comment>
<sequence>MNQSFFQEAARLNNEGVTALAEGDEETSIKRLTTTVKMMKQFIALPDQAEALASSSDESSSCLRSFSTVEIAHAACDEQVFFRQAILMPSDIDESSPLDVFVYSAAVIFNLALVHHIQGSKNKSARSKAQKLYAAIMRLLGDRVGHMQLSLLLKLACINNMAHIRYENGEFDQVQDGLGQLSTLLKTTDQCLFKGAEIQMLLMNVLFFKKPDIAPAA</sequence>
<dbReference type="EMBL" id="CAKOGP040000557">
    <property type="protein sequence ID" value="CAJ1936615.1"/>
    <property type="molecule type" value="Genomic_DNA"/>
</dbReference>
<protein>
    <submittedName>
        <fullName evidence="1">Uncharacterized protein</fullName>
    </submittedName>
</protein>
<dbReference type="AlphaFoldDB" id="A0AAD2CK28"/>
<proteinExistence type="predicted"/>